<feature type="transmembrane region" description="Helical" evidence="1">
    <location>
        <begin position="65"/>
        <end position="87"/>
    </location>
</feature>
<dbReference type="Proteomes" id="UP000593892">
    <property type="component" value="Chromosome"/>
</dbReference>
<proteinExistence type="predicted"/>
<protein>
    <submittedName>
        <fullName evidence="2">Uncharacterized protein</fullName>
    </submittedName>
</protein>
<evidence type="ECO:0000256" key="1">
    <source>
        <dbReference type="SAM" id="Phobius"/>
    </source>
</evidence>
<name>A0A7S7NNA1_PALFE</name>
<reference evidence="2 3" key="1">
    <citation type="submission" date="2020-10" db="EMBL/GenBank/DDBJ databases">
        <title>Complete genome sequence of Paludibaculum fermentans P105T, a facultatively anaerobic acidobacterium capable of dissimilatory Fe(III) reduction.</title>
        <authorList>
            <person name="Dedysh S.N."/>
            <person name="Beletsky A.V."/>
            <person name="Kulichevskaya I.S."/>
            <person name="Mardanov A.V."/>
            <person name="Ravin N.V."/>
        </authorList>
    </citation>
    <scope>NUCLEOTIDE SEQUENCE [LARGE SCALE GENOMIC DNA]</scope>
    <source>
        <strain evidence="2 3">P105</strain>
    </source>
</reference>
<keyword evidence="3" id="KW-1185">Reference proteome</keyword>
<dbReference type="RefSeq" id="WP_194448431.1">
    <property type="nucleotide sequence ID" value="NZ_CP063849.1"/>
</dbReference>
<organism evidence="2 3">
    <name type="scientific">Paludibaculum fermentans</name>
    <dbReference type="NCBI Taxonomy" id="1473598"/>
    <lineage>
        <taxon>Bacteria</taxon>
        <taxon>Pseudomonadati</taxon>
        <taxon>Acidobacteriota</taxon>
        <taxon>Terriglobia</taxon>
        <taxon>Bryobacterales</taxon>
        <taxon>Bryobacteraceae</taxon>
        <taxon>Paludibaculum</taxon>
    </lineage>
</organism>
<gene>
    <name evidence="2" type="ORF">IRI77_28855</name>
</gene>
<keyword evidence="1" id="KW-0812">Transmembrane</keyword>
<dbReference type="AlphaFoldDB" id="A0A7S7NNA1"/>
<evidence type="ECO:0000313" key="3">
    <source>
        <dbReference type="Proteomes" id="UP000593892"/>
    </source>
</evidence>
<dbReference type="EMBL" id="CP063849">
    <property type="protein sequence ID" value="QOY86762.1"/>
    <property type="molecule type" value="Genomic_DNA"/>
</dbReference>
<accession>A0A7S7NNA1</accession>
<keyword evidence="1" id="KW-0472">Membrane</keyword>
<feature type="transmembrane region" description="Helical" evidence="1">
    <location>
        <begin position="99"/>
        <end position="119"/>
    </location>
</feature>
<keyword evidence="1" id="KW-1133">Transmembrane helix</keyword>
<sequence length="162" mass="17734">MTDLCHPGRLRPFRVWKPEILPERMAIELFGSKQILSFWLFILSMRGLASRASKIGRPHWDLFEWSMFLLACTAASYATALSITATIGALKAVGWKPAWAILGLICALNWVALAATALVSTAPFPHTSLGVRLIEGGAIAGYFGYAVLSVLLWAEIESRKSA</sequence>
<dbReference type="KEGG" id="pfer:IRI77_28855"/>
<feature type="transmembrane region" description="Helical" evidence="1">
    <location>
        <begin position="139"/>
        <end position="156"/>
    </location>
</feature>
<evidence type="ECO:0000313" key="2">
    <source>
        <dbReference type="EMBL" id="QOY86762.1"/>
    </source>
</evidence>